<name>A0ABU1UTI1_9GAMM</name>
<keyword evidence="3" id="KW-0328">Glycosyltransferase</keyword>
<keyword evidence="5 8" id="KW-0812">Transmembrane</keyword>
<sequence length="508" mass="56339">MRALDNKADFYQVNTWRVAPWLVDAFCIGGLVISALIALLWNYQGLPMQYWDESRNANNALEMALGSGWLVPTYEGVPDHWNTKPPLLIWLIAGLMKLDLPPLLALRLPSALAAAATLIMVWAAVRFGLRDRLAALIAAALLLSSKGYTGIHGAHTGDFDTLLALFTTGYVLSVWQALAQSGRQKIVWMLSTGIFLVLAVMTKGPAGFFGVVGLCLFLLLTGQVLNVINDWRWWLVAIFSCLICASYYIVRESYDAGYLQAVWMNELGGRYSETNESHYKGTWFYLRELLKQWVPGCLFLLLLGYSLLGADATRKRLAQITFLSGAGILILLTTAKTQLHWYLIPVIPLLCIAAAIALVDAIKKGMQVPINYWRAFLVMFIALPVIISVYRNAISLPAKSKDKTHISQYGILFNHLHTAGRMPNRIIVLDDGADNTAGFTDYNPELKFYAQLEKQKGIDVQVARLADANLVNGLVATCDYKNMATVRQLITAPLVESAVCVAGYKDRQ</sequence>
<dbReference type="RefSeq" id="WP_310068090.1">
    <property type="nucleotide sequence ID" value="NZ_JAVDVX010000001.1"/>
</dbReference>
<feature type="transmembrane region" description="Helical" evidence="8">
    <location>
        <begin position="21"/>
        <end position="41"/>
    </location>
</feature>
<feature type="transmembrane region" description="Helical" evidence="8">
    <location>
        <begin position="161"/>
        <end position="179"/>
    </location>
</feature>
<comment type="subcellular location">
    <subcellularLocation>
        <location evidence="1">Cell membrane</location>
        <topology evidence="1">Multi-pass membrane protein</topology>
    </subcellularLocation>
</comment>
<keyword evidence="6 8" id="KW-1133">Transmembrane helix</keyword>
<evidence type="ECO:0000313" key="10">
    <source>
        <dbReference type="EMBL" id="MDR7088447.1"/>
    </source>
</evidence>
<gene>
    <name evidence="10" type="ORF">J2X05_000450</name>
</gene>
<feature type="transmembrane region" description="Helical" evidence="8">
    <location>
        <begin position="104"/>
        <end position="125"/>
    </location>
</feature>
<dbReference type="InterPro" id="IPR050297">
    <property type="entry name" value="LipidA_mod_glycosyltrf_83"/>
</dbReference>
<dbReference type="Proteomes" id="UP001253595">
    <property type="component" value="Unassembled WGS sequence"/>
</dbReference>
<evidence type="ECO:0000256" key="4">
    <source>
        <dbReference type="ARBA" id="ARBA00022679"/>
    </source>
</evidence>
<organism evidence="10 11">
    <name type="scientific">Cellvibrio fibrivorans</name>
    <dbReference type="NCBI Taxonomy" id="126350"/>
    <lineage>
        <taxon>Bacteria</taxon>
        <taxon>Pseudomonadati</taxon>
        <taxon>Pseudomonadota</taxon>
        <taxon>Gammaproteobacteria</taxon>
        <taxon>Cellvibrionales</taxon>
        <taxon>Cellvibrionaceae</taxon>
        <taxon>Cellvibrio</taxon>
    </lineage>
</organism>
<dbReference type="EMBL" id="JAVDVX010000001">
    <property type="protein sequence ID" value="MDR7088447.1"/>
    <property type="molecule type" value="Genomic_DNA"/>
</dbReference>
<evidence type="ECO:0000256" key="5">
    <source>
        <dbReference type="ARBA" id="ARBA00022692"/>
    </source>
</evidence>
<dbReference type="InterPro" id="IPR038731">
    <property type="entry name" value="RgtA/B/C-like"/>
</dbReference>
<evidence type="ECO:0000256" key="8">
    <source>
        <dbReference type="SAM" id="Phobius"/>
    </source>
</evidence>
<feature type="transmembrane region" description="Helical" evidence="8">
    <location>
        <begin position="208"/>
        <end position="228"/>
    </location>
</feature>
<feature type="domain" description="Glycosyltransferase RgtA/B/C/D-like" evidence="9">
    <location>
        <begin position="84"/>
        <end position="246"/>
    </location>
</feature>
<reference evidence="10 11" key="1">
    <citation type="submission" date="2023-07" db="EMBL/GenBank/DDBJ databases">
        <title>Sorghum-associated microbial communities from plants grown in Nebraska, USA.</title>
        <authorList>
            <person name="Schachtman D."/>
        </authorList>
    </citation>
    <scope>NUCLEOTIDE SEQUENCE [LARGE SCALE GENOMIC DNA]</scope>
    <source>
        <strain evidence="10 11">BE190</strain>
    </source>
</reference>
<evidence type="ECO:0000256" key="7">
    <source>
        <dbReference type="ARBA" id="ARBA00023136"/>
    </source>
</evidence>
<evidence type="ECO:0000313" key="11">
    <source>
        <dbReference type="Proteomes" id="UP001253595"/>
    </source>
</evidence>
<evidence type="ECO:0000256" key="2">
    <source>
        <dbReference type="ARBA" id="ARBA00022475"/>
    </source>
</evidence>
<proteinExistence type="predicted"/>
<dbReference type="PANTHER" id="PTHR33908:SF11">
    <property type="entry name" value="MEMBRANE PROTEIN"/>
    <property type="match status" value="1"/>
</dbReference>
<feature type="transmembrane region" description="Helical" evidence="8">
    <location>
        <begin position="132"/>
        <end position="149"/>
    </location>
</feature>
<feature type="transmembrane region" description="Helical" evidence="8">
    <location>
        <begin position="186"/>
        <end position="202"/>
    </location>
</feature>
<protein>
    <submittedName>
        <fullName evidence="10">4-amino-4-deoxy-L-arabinose transferase-like glycosyltransferase</fullName>
    </submittedName>
</protein>
<keyword evidence="2" id="KW-1003">Cell membrane</keyword>
<feature type="transmembrane region" description="Helical" evidence="8">
    <location>
        <begin position="341"/>
        <end position="359"/>
    </location>
</feature>
<evidence type="ECO:0000259" key="9">
    <source>
        <dbReference type="Pfam" id="PF13231"/>
    </source>
</evidence>
<keyword evidence="7 8" id="KW-0472">Membrane</keyword>
<keyword evidence="4" id="KW-0808">Transferase</keyword>
<accession>A0ABU1UTI1</accession>
<evidence type="ECO:0000256" key="1">
    <source>
        <dbReference type="ARBA" id="ARBA00004651"/>
    </source>
</evidence>
<feature type="transmembrane region" description="Helical" evidence="8">
    <location>
        <begin position="371"/>
        <end position="390"/>
    </location>
</feature>
<evidence type="ECO:0000256" key="6">
    <source>
        <dbReference type="ARBA" id="ARBA00022989"/>
    </source>
</evidence>
<dbReference type="Pfam" id="PF13231">
    <property type="entry name" value="PMT_2"/>
    <property type="match status" value="1"/>
</dbReference>
<comment type="caution">
    <text evidence="10">The sequence shown here is derived from an EMBL/GenBank/DDBJ whole genome shotgun (WGS) entry which is preliminary data.</text>
</comment>
<keyword evidence="11" id="KW-1185">Reference proteome</keyword>
<dbReference type="PANTHER" id="PTHR33908">
    <property type="entry name" value="MANNOSYLTRANSFERASE YKCB-RELATED"/>
    <property type="match status" value="1"/>
</dbReference>
<feature type="transmembrane region" description="Helical" evidence="8">
    <location>
        <begin position="233"/>
        <end position="250"/>
    </location>
</feature>
<evidence type="ECO:0000256" key="3">
    <source>
        <dbReference type="ARBA" id="ARBA00022676"/>
    </source>
</evidence>
<feature type="transmembrane region" description="Helical" evidence="8">
    <location>
        <begin position="293"/>
        <end position="310"/>
    </location>
</feature>